<dbReference type="RefSeq" id="WP_135838937.1">
    <property type="nucleotide sequence ID" value="NZ_SRRO01000001.1"/>
</dbReference>
<keyword evidence="5 8" id="KW-0659">Purine metabolism</keyword>
<sequence>MASLSTHVLDTAAGRPAVGLRVTLETVDGTLVKEGVTDADGRIGDLAHDLPAGDLRLRFDTGGWYSARGETTFYPEVVVAFTVADGEHHHVPLLLSPFGYSTYRGS</sequence>
<evidence type="ECO:0000256" key="6">
    <source>
        <dbReference type="ARBA" id="ARBA00022801"/>
    </source>
</evidence>
<proteinExistence type="inferred from homology"/>
<dbReference type="EC" id="3.5.2.17" evidence="8"/>
<protein>
    <recommendedName>
        <fullName evidence="8">5-hydroxyisourate hydrolase</fullName>
        <shortName evidence="8">HIU hydrolase</shortName>
        <shortName evidence="8">HIUHase</shortName>
        <ecNumber evidence="8">3.5.2.17</ecNumber>
    </recommendedName>
</protein>
<dbReference type="Proteomes" id="UP000297496">
    <property type="component" value="Unassembled WGS sequence"/>
</dbReference>
<dbReference type="GO" id="GO:0033971">
    <property type="term" value="F:hydroxyisourate hydrolase activity"/>
    <property type="evidence" value="ECO:0007669"/>
    <property type="project" value="UniProtKB-EC"/>
</dbReference>
<dbReference type="EMBL" id="SRRO01000001">
    <property type="protein sequence ID" value="TGN64427.1"/>
    <property type="molecule type" value="Genomic_DNA"/>
</dbReference>
<dbReference type="GO" id="GO:0006144">
    <property type="term" value="P:purine nucleobase metabolic process"/>
    <property type="evidence" value="ECO:0007669"/>
    <property type="project" value="UniProtKB-KW"/>
</dbReference>
<feature type="binding site" evidence="7">
    <location>
        <position position="103"/>
    </location>
    <ligand>
        <name>substrate</name>
    </ligand>
</feature>
<evidence type="ECO:0000313" key="11">
    <source>
        <dbReference type="Proteomes" id="UP000297496"/>
    </source>
</evidence>
<dbReference type="PANTHER" id="PTHR10395">
    <property type="entry name" value="URICASE AND TRANSTHYRETIN-RELATED"/>
    <property type="match status" value="1"/>
</dbReference>
<dbReference type="AlphaFoldDB" id="A0A4Z1CGJ4"/>
<dbReference type="PANTHER" id="PTHR10395:SF7">
    <property type="entry name" value="5-HYDROXYISOURATE HYDROLASE"/>
    <property type="match status" value="1"/>
</dbReference>
<dbReference type="PRINTS" id="PR00189">
    <property type="entry name" value="TRNSTHYRETIN"/>
</dbReference>
<keyword evidence="6 8" id="KW-0378">Hydrolase</keyword>
<evidence type="ECO:0000256" key="4">
    <source>
        <dbReference type="ARBA" id="ARBA00011881"/>
    </source>
</evidence>
<dbReference type="SUPFAM" id="SSF49472">
    <property type="entry name" value="Transthyretin (synonym: prealbumin)"/>
    <property type="match status" value="1"/>
</dbReference>
<evidence type="ECO:0000256" key="3">
    <source>
        <dbReference type="ARBA" id="ARBA00009850"/>
    </source>
</evidence>
<dbReference type="InterPro" id="IPR023418">
    <property type="entry name" value="Thyroxine_BS"/>
</dbReference>
<dbReference type="OrthoDB" id="9792386at2"/>
<feature type="domain" description="Transthyretin/hydroxyisourate hydrolase" evidence="9">
    <location>
        <begin position="4"/>
        <end position="105"/>
    </location>
</feature>
<dbReference type="NCBIfam" id="TIGR02962">
    <property type="entry name" value="hdxy_isourate"/>
    <property type="match status" value="1"/>
</dbReference>
<gene>
    <name evidence="10" type="primary">uraH</name>
    <name evidence="10" type="ORF">EXE59_10990</name>
</gene>
<comment type="subunit">
    <text evidence="4 8">Homotetramer.</text>
</comment>
<comment type="caution">
    <text evidence="10">The sequence shown here is derived from an EMBL/GenBank/DDBJ whole genome shotgun (WGS) entry which is preliminary data.</text>
</comment>
<evidence type="ECO:0000256" key="5">
    <source>
        <dbReference type="ARBA" id="ARBA00022631"/>
    </source>
</evidence>
<organism evidence="10 11">
    <name type="scientific">Nocardioides eburneiflavus</name>
    <dbReference type="NCBI Taxonomy" id="2518372"/>
    <lineage>
        <taxon>Bacteria</taxon>
        <taxon>Bacillati</taxon>
        <taxon>Actinomycetota</taxon>
        <taxon>Actinomycetes</taxon>
        <taxon>Propionibacteriales</taxon>
        <taxon>Nocardioidaceae</taxon>
        <taxon>Nocardioides</taxon>
    </lineage>
</organism>
<dbReference type="InterPro" id="IPR036817">
    <property type="entry name" value="Transthyretin/HIU_hydrolase_sf"/>
</dbReference>
<evidence type="ECO:0000256" key="7">
    <source>
        <dbReference type="PIRSR" id="PIRSR600895-51"/>
    </source>
</evidence>
<dbReference type="InterPro" id="IPR014306">
    <property type="entry name" value="Hydroxyisourate_hydrolase"/>
</dbReference>
<feature type="binding site" evidence="7">
    <location>
        <position position="42"/>
    </location>
    <ligand>
        <name>substrate</name>
    </ligand>
</feature>
<accession>A0A4Z1CGJ4</accession>
<evidence type="ECO:0000259" key="9">
    <source>
        <dbReference type="Pfam" id="PF00576"/>
    </source>
</evidence>
<comment type="catalytic activity">
    <reaction evidence="1 8">
        <text>5-hydroxyisourate + H2O = 5-hydroxy-2-oxo-4-ureido-2,5-dihydro-1H-imidazole-5-carboxylate + H(+)</text>
        <dbReference type="Rhea" id="RHEA:23736"/>
        <dbReference type="ChEBI" id="CHEBI:15377"/>
        <dbReference type="ChEBI" id="CHEBI:15378"/>
        <dbReference type="ChEBI" id="CHEBI:18072"/>
        <dbReference type="ChEBI" id="CHEBI:58639"/>
        <dbReference type="EC" id="3.5.2.17"/>
    </reaction>
</comment>
<evidence type="ECO:0000256" key="2">
    <source>
        <dbReference type="ARBA" id="ARBA00002704"/>
    </source>
</evidence>
<dbReference type="Gene3D" id="2.60.40.180">
    <property type="entry name" value="Transthyretin/hydroxyisourate hydrolase domain"/>
    <property type="match status" value="1"/>
</dbReference>
<dbReference type="InterPro" id="IPR023416">
    <property type="entry name" value="Transthyretin/HIU_hydrolase_d"/>
</dbReference>
<dbReference type="PROSITE" id="PS00768">
    <property type="entry name" value="TRANSTHYRETIN_1"/>
    <property type="match status" value="1"/>
</dbReference>
<evidence type="ECO:0000313" key="10">
    <source>
        <dbReference type="EMBL" id="TGN64427.1"/>
    </source>
</evidence>
<reference evidence="10 11" key="1">
    <citation type="submission" date="2019-04" db="EMBL/GenBank/DDBJ databases">
        <title>Three New Species of Nocardioides, Nocardioides euryhalodurans sp. nov., Nocardioides seonyuensis sp. nov. and Nocardioides eburneoflavus sp. nov. Isolated from Soil.</title>
        <authorList>
            <person name="Roh S.G."/>
            <person name="Lee C."/>
            <person name="Kim M.-K."/>
            <person name="Kim S.B."/>
        </authorList>
    </citation>
    <scope>NUCLEOTIDE SEQUENCE [LARGE SCALE GENOMIC DNA]</scope>
    <source>
        <strain evidence="10 11">MMS17-SY213</strain>
    </source>
</reference>
<evidence type="ECO:0000256" key="1">
    <source>
        <dbReference type="ARBA" id="ARBA00001043"/>
    </source>
</evidence>
<keyword evidence="11" id="KW-1185">Reference proteome</keyword>
<comment type="function">
    <text evidence="2">Catalyzes the hydrolysis of 5-hydroxyisourate (HIU) to 2-oxo-4-hydroxy-4-carboxy-5-ureidoimidazoline (OHCU).</text>
</comment>
<dbReference type="Pfam" id="PF00576">
    <property type="entry name" value="Transthyretin"/>
    <property type="match status" value="1"/>
</dbReference>
<comment type="similarity">
    <text evidence="3 8">Belongs to the transthyretin family. 5-hydroxyisourate hydrolase subfamily.</text>
</comment>
<dbReference type="InterPro" id="IPR000895">
    <property type="entry name" value="Transthyretin/HIU_hydrolase"/>
</dbReference>
<feature type="binding site" evidence="7">
    <location>
        <position position="7"/>
    </location>
    <ligand>
        <name>substrate</name>
    </ligand>
</feature>
<name>A0A4Z1CGJ4_9ACTN</name>
<evidence type="ECO:0000256" key="8">
    <source>
        <dbReference type="RuleBase" id="RU361270"/>
    </source>
</evidence>
<dbReference type="CDD" id="cd05822">
    <property type="entry name" value="TLP_HIUase"/>
    <property type="match status" value="1"/>
</dbReference>